<dbReference type="Pfam" id="PF13338">
    <property type="entry name" value="AbiEi_4"/>
    <property type="match status" value="1"/>
</dbReference>
<dbReference type="EMBL" id="CP051180">
    <property type="protein sequence ID" value="QIZ75757.1"/>
    <property type="molecule type" value="Genomic_DNA"/>
</dbReference>
<dbReference type="Proteomes" id="UP000501602">
    <property type="component" value="Chromosome"/>
</dbReference>
<evidence type="ECO:0000259" key="1">
    <source>
        <dbReference type="Pfam" id="PF13338"/>
    </source>
</evidence>
<dbReference type="KEGG" id="fes:HER31_01880"/>
<protein>
    <submittedName>
        <fullName evidence="2">Transcriptional regulator</fullName>
    </submittedName>
</protein>
<sequence length="209" mass="23592">MLYRHYVQQGFGVETALDKLRGSPIFTSAEADAMGVSRSSLAHWVKMGKLEKLRRGLYCWPDRDISEHSGIAEAVKAAPSAVVCLLTALRLHEIGTQQPFQVWLAIEPKGRVPAIDCPPIRAIRLSEHLRDFGIDTIEIEGVPVRVTSIERTLVECFKFRSKIGLDVAMEALVEAQRSKRIDHGKLWAYAGRLRMQRVMMPYLEMASFN</sequence>
<gene>
    <name evidence="2" type="ORF">HER31_01880</name>
</gene>
<evidence type="ECO:0000313" key="2">
    <source>
        <dbReference type="EMBL" id="QIZ75757.1"/>
    </source>
</evidence>
<keyword evidence="3" id="KW-1185">Reference proteome</keyword>
<feature type="domain" description="AbiEi antitoxin N-terminal" evidence="1">
    <location>
        <begin position="21"/>
        <end position="59"/>
    </location>
</feature>
<accession>A0A6H1U9N7</accession>
<organism evidence="2 3">
    <name type="scientific">Ferrimonas lipolytica</name>
    <dbReference type="NCBI Taxonomy" id="2724191"/>
    <lineage>
        <taxon>Bacteria</taxon>
        <taxon>Pseudomonadati</taxon>
        <taxon>Pseudomonadota</taxon>
        <taxon>Gammaproteobacteria</taxon>
        <taxon>Alteromonadales</taxon>
        <taxon>Ferrimonadaceae</taxon>
        <taxon>Ferrimonas</taxon>
    </lineage>
</organism>
<dbReference type="AlphaFoldDB" id="A0A6H1U9N7"/>
<proteinExistence type="predicted"/>
<evidence type="ECO:0000313" key="3">
    <source>
        <dbReference type="Proteomes" id="UP000501602"/>
    </source>
</evidence>
<dbReference type="InterPro" id="IPR025159">
    <property type="entry name" value="AbiEi_N"/>
</dbReference>
<name>A0A6H1U9N7_9GAMM</name>
<reference evidence="2 3" key="1">
    <citation type="submission" date="2020-04" db="EMBL/GenBank/DDBJ databases">
        <title>Ferrimonas sp. S7 isolated from sea water.</title>
        <authorList>
            <person name="Bae S.S."/>
            <person name="Baek K."/>
        </authorList>
    </citation>
    <scope>NUCLEOTIDE SEQUENCE [LARGE SCALE GENOMIC DNA]</scope>
    <source>
        <strain evidence="2 3">S7</strain>
    </source>
</reference>
<dbReference type="RefSeq" id="WP_168659018.1">
    <property type="nucleotide sequence ID" value="NZ_CP051180.1"/>
</dbReference>